<comment type="subcellular location">
    <subcellularLocation>
        <location evidence="1 5 6">Nucleus</location>
    </subcellularLocation>
</comment>
<dbReference type="InterPro" id="IPR017970">
    <property type="entry name" value="Homeobox_CS"/>
</dbReference>
<feature type="compositionally biased region" description="Basic and acidic residues" evidence="7">
    <location>
        <begin position="1"/>
        <end position="11"/>
    </location>
</feature>
<feature type="DNA-binding region" description="Homeobox" evidence="5">
    <location>
        <begin position="111"/>
        <end position="170"/>
    </location>
</feature>
<dbReference type="PROSITE" id="PS50071">
    <property type="entry name" value="HOMEOBOX_2"/>
    <property type="match status" value="1"/>
</dbReference>
<dbReference type="Proteomes" id="UP001159427">
    <property type="component" value="Unassembled WGS sequence"/>
</dbReference>
<comment type="caution">
    <text evidence="9">The sequence shown here is derived from an EMBL/GenBank/DDBJ whole genome shotgun (WGS) entry which is preliminary data.</text>
</comment>
<evidence type="ECO:0000256" key="1">
    <source>
        <dbReference type="ARBA" id="ARBA00004123"/>
    </source>
</evidence>
<dbReference type="SMART" id="SM00389">
    <property type="entry name" value="HOX"/>
    <property type="match status" value="1"/>
</dbReference>
<dbReference type="PROSITE" id="PS00027">
    <property type="entry name" value="HOMEOBOX_1"/>
    <property type="match status" value="1"/>
</dbReference>
<evidence type="ECO:0000313" key="10">
    <source>
        <dbReference type="Proteomes" id="UP001159427"/>
    </source>
</evidence>
<evidence type="ECO:0000256" key="5">
    <source>
        <dbReference type="PROSITE-ProRule" id="PRU00108"/>
    </source>
</evidence>
<evidence type="ECO:0000256" key="4">
    <source>
        <dbReference type="ARBA" id="ARBA00023242"/>
    </source>
</evidence>
<sequence>MEETRKEEEMRGNTQKHWNEASNFDTRDERSAFGPLQPSPGFFQQQNHALCSQLPSVGLQNSNALSQMSVFPSRFYYPCYTPSPYPRPMFDPCTSYPALYQSEEFRPKEKRRRCRTVFTQEQLYLLEQGFLQQKYPDGKFRQEMAVKTGLAEDRVQVWFQNRRAKEKRLLEEKLFRENQPENITRLENNMSDSVASAVDESGQMLSNSHQSLQEEHIRKLDNLVTTEVEDSGLANSVLGELTAQRLSEGNTDLPDINISAYLTPGPLPGPNVARVESDGSTSNPEVEPSEQRVFLSLEAPISASLESLPRQLFLNTVSTFCQNSIDEEKTVYQGNSAGLMDVFFSEAIHTEGEETVVSQDIEQAESTSETGISSAENNSSEIKYVNLCV</sequence>
<dbReference type="InterPro" id="IPR001356">
    <property type="entry name" value="HD"/>
</dbReference>
<proteinExistence type="predicted"/>
<reference evidence="9 10" key="1">
    <citation type="submission" date="2022-05" db="EMBL/GenBank/DDBJ databases">
        <authorList>
            <consortium name="Genoscope - CEA"/>
            <person name="William W."/>
        </authorList>
    </citation>
    <scope>NUCLEOTIDE SEQUENCE [LARGE SCALE GENOMIC DNA]</scope>
</reference>
<evidence type="ECO:0000256" key="6">
    <source>
        <dbReference type="RuleBase" id="RU000682"/>
    </source>
</evidence>
<keyword evidence="3 5" id="KW-0371">Homeobox</keyword>
<evidence type="ECO:0000259" key="8">
    <source>
        <dbReference type="PROSITE" id="PS50071"/>
    </source>
</evidence>
<dbReference type="SUPFAM" id="SSF46689">
    <property type="entry name" value="Homeodomain-like"/>
    <property type="match status" value="1"/>
</dbReference>
<accession>A0ABN8M076</accession>
<dbReference type="InterPro" id="IPR051775">
    <property type="entry name" value="Homeobox_domain"/>
</dbReference>
<dbReference type="Pfam" id="PF00046">
    <property type="entry name" value="Homeodomain"/>
    <property type="match status" value="1"/>
</dbReference>
<name>A0ABN8M076_9CNID</name>
<gene>
    <name evidence="9" type="ORF">PEVE_00017599</name>
</gene>
<dbReference type="PANTHER" id="PTHR24323:SF7">
    <property type="entry name" value="HOMEOBOX DOMAIN-CONTAINING PROTEIN"/>
    <property type="match status" value="1"/>
</dbReference>
<dbReference type="CDD" id="cd00086">
    <property type="entry name" value="homeodomain"/>
    <property type="match status" value="1"/>
</dbReference>
<evidence type="ECO:0000256" key="2">
    <source>
        <dbReference type="ARBA" id="ARBA00023125"/>
    </source>
</evidence>
<evidence type="ECO:0000256" key="7">
    <source>
        <dbReference type="SAM" id="MobiDB-lite"/>
    </source>
</evidence>
<feature type="compositionally biased region" description="Polar residues" evidence="7">
    <location>
        <begin position="12"/>
        <end position="24"/>
    </location>
</feature>
<protein>
    <recommendedName>
        <fullName evidence="8">Homeobox domain-containing protein</fullName>
    </recommendedName>
</protein>
<feature type="domain" description="Homeobox" evidence="8">
    <location>
        <begin position="109"/>
        <end position="169"/>
    </location>
</feature>
<evidence type="ECO:0000256" key="3">
    <source>
        <dbReference type="ARBA" id="ARBA00023155"/>
    </source>
</evidence>
<organism evidence="9 10">
    <name type="scientific">Porites evermanni</name>
    <dbReference type="NCBI Taxonomy" id="104178"/>
    <lineage>
        <taxon>Eukaryota</taxon>
        <taxon>Metazoa</taxon>
        <taxon>Cnidaria</taxon>
        <taxon>Anthozoa</taxon>
        <taxon>Hexacorallia</taxon>
        <taxon>Scleractinia</taxon>
        <taxon>Fungiina</taxon>
        <taxon>Poritidae</taxon>
        <taxon>Porites</taxon>
    </lineage>
</organism>
<dbReference type="PANTHER" id="PTHR24323">
    <property type="entry name" value="CEH-10 HOMEODOMAIN-CONTAINING HOMOLOG"/>
    <property type="match status" value="1"/>
</dbReference>
<dbReference type="EMBL" id="CALNXI010000241">
    <property type="protein sequence ID" value="CAH3022967.1"/>
    <property type="molecule type" value="Genomic_DNA"/>
</dbReference>
<feature type="region of interest" description="Disordered" evidence="7">
    <location>
        <begin position="1"/>
        <end position="34"/>
    </location>
</feature>
<dbReference type="Gene3D" id="1.10.10.60">
    <property type="entry name" value="Homeodomain-like"/>
    <property type="match status" value="1"/>
</dbReference>
<evidence type="ECO:0000313" key="9">
    <source>
        <dbReference type="EMBL" id="CAH3022967.1"/>
    </source>
</evidence>
<keyword evidence="4 5" id="KW-0539">Nucleus</keyword>
<dbReference type="InterPro" id="IPR009057">
    <property type="entry name" value="Homeodomain-like_sf"/>
</dbReference>
<keyword evidence="10" id="KW-1185">Reference proteome</keyword>
<keyword evidence="2 5" id="KW-0238">DNA-binding</keyword>